<dbReference type="InterPro" id="IPR012093">
    <property type="entry name" value="Pirin"/>
</dbReference>
<dbReference type="Pfam" id="PF02678">
    <property type="entry name" value="Pirin"/>
    <property type="match status" value="1"/>
</dbReference>
<feature type="domain" description="Pirin N-terminal" evidence="5">
    <location>
        <begin position="77"/>
        <end position="171"/>
    </location>
</feature>
<feature type="chain" id="PRO_5023883277" evidence="4">
    <location>
        <begin position="31"/>
        <end position="350"/>
    </location>
</feature>
<protein>
    <submittedName>
        <fullName evidence="7">Pirin-like protein 2</fullName>
    </submittedName>
</protein>
<dbReference type="AlphaFoldDB" id="A0A5J4YTH5"/>
<dbReference type="PANTHER" id="PTHR13903:SF8">
    <property type="entry name" value="PIRIN"/>
    <property type="match status" value="1"/>
</dbReference>
<dbReference type="GO" id="GO:0046872">
    <property type="term" value="F:metal ion binding"/>
    <property type="evidence" value="ECO:0007669"/>
    <property type="project" value="UniProtKB-KW"/>
</dbReference>
<comment type="similarity">
    <text evidence="1 3">Belongs to the pirin family.</text>
</comment>
<dbReference type="Gene3D" id="2.60.120.10">
    <property type="entry name" value="Jelly Rolls"/>
    <property type="match status" value="2"/>
</dbReference>
<dbReference type="InterPro" id="IPR008778">
    <property type="entry name" value="Pirin_C_dom"/>
</dbReference>
<keyword evidence="8" id="KW-1185">Reference proteome</keyword>
<comment type="cofactor">
    <cofactor evidence="2">
        <name>Fe cation</name>
        <dbReference type="ChEBI" id="CHEBI:24875"/>
    </cofactor>
    <text evidence="2">Binds 1 Fe cation per subunit.</text>
</comment>
<name>A0A5J4YTH5_PORPP</name>
<dbReference type="SUPFAM" id="SSF51182">
    <property type="entry name" value="RmlC-like cupins"/>
    <property type="match status" value="1"/>
</dbReference>
<dbReference type="CDD" id="cd02247">
    <property type="entry name" value="cupin_pirin_C"/>
    <property type="match status" value="1"/>
</dbReference>
<dbReference type="Proteomes" id="UP000324585">
    <property type="component" value="Unassembled WGS sequence"/>
</dbReference>
<comment type="caution">
    <text evidence="7">The sequence shown here is derived from an EMBL/GenBank/DDBJ whole genome shotgun (WGS) entry which is preliminary data.</text>
</comment>
<feature type="binding site" evidence="2">
    <location>
        <position position="112"/>
    </location>
    <ligand>
        <name>Fe cation</name>
        <dbReference type="ChEBI" id="CHEBI:24875"/>
    </ligand>
</feature>
<feature type="domain" description="Pirin C-terminal" evidence="6">
    <location>
        <begin position="232"/>
        <end position="345"/>
    </location>
</feature>
<feature type="signal peptide" evidence="4">
    <location>
        <begin position="1"/>
        <end position="30"/>
    </location>
</feature>
<evidence type="ECO:0000256" key="4">
    <source>
        <dbReference type="SAM" id="SignalP"/>
    </source>
</evidence>
<dbReference type="EMBL" id="VRMN01000005">
    <property type="protein sequence ID" value="KAA8494004.1"/>
    <property type="molecule type" value="Genomic_DNA"/>
</dbReference>
<evidence type="ECO:0000256" key="2">
    <source>
        <dbReference type="PIRSR" id="PIRSR006232-1"/>
    </source>
</evidence>
<feature type="binding site" evidence="2">
    <location>
        <position position="156"/>
    </location>
    <ligand>
        <name>Fe cation</name>
        <dbReference type="ChEBI" id="CHEBI:24875"/>
    </ligand>
</feature>
<evidence type="ECO:0000256" key="1">
    <source>
        <dbReference type="ARBA" id="ARBA00008416"/>
    </source>
</evidence>
<reference evidence="8" key="1">
    <citation type="journal article" date="2019" name="Nat. Commun.">
        <title>Expansion of phycobilisome linker gene families in mesophilic red algae.</title>
        <authorList>
            <person name="Lee J."/>
            <person name="Kim D."/>
            <person name="Bhattacharya D."/>
            <person name="Yoon H.S."/>
        </authorList>
    </citation>
    <scope>NUCLEOTIDE SEQUENCE [LARGE SCALE GENOMIC DNA]</scope>
    <source>
        <strain evidence="8">CCMP 1328</strain>
    </source>
</reference>
<keyword evidence="2" id="KW-0479">Metal-binding</keyword>
<dbReference type="Pfam" id="PF05726">
    <property type="entry name" value="Pirin_C"/>
    <property type="match status" value="1"/>
</dbReference>
<evidence type="ECO:0000313" key="7">
    <source>
        <dbReference type="EMBL" id="KAA8494004.1"/>
    </source>
</evidence>
<keyword evidence="2" id="KW-0408">Iron</keyword>
<evidence type="ECO:0000259" key="5">
    <source>
        <dbReference type="Pfam" id="PF02678"/>
    </source>
</evidence>
<accession>A0A5J4YTH5</accession>
<sequence>MRGTGLHCGMSVAVVAILVLACVTVHENAATEFEKDLLVEVDDASGYLIFGEGRAPLFLVPAQRATANEQREGDGARVRRCVGTQTVRAMDPLLLFDHYHVSPPHGFPPHPHRGQSLLSYQIRGSFKHRDSYGGHAEIFAHGAQKIVAGKGLIHSEMPGASEPAVGFQIWVNLPMTSKDVEPYYQVVDAADLVTTFASSAHHTLVRVVVGKFNEHTGRLSFEPEGNRHTSLLHVDVVPGDAFVWDIPAQCNALLYVYRGTLVDALGNTFSEHECIYFEAQTSGSEPQQTRRLSLDALEVPGHLNSSFVLFVSEPLREPVFHYGPFAASYRHEINAWIGAYQRGEYGVLAK</sequence>
<dbReference type="OMA" id="GRMRHRD"/>
<gene>
    <name evidence="7" type="ORF">FVE85_3979</name>
</gene>
<dbReference type="PANTHER" id="PTHR13903">
    <property type="entry name" value="PIRIN-RELATED"/>
    <property type="match status" value="1"/>
</dbReference>
<dbReference type="InterPro" id="IPR011051">
    <property type="entry name" value="RmlC_Cupin_sf"/>
</dbReference>
<dbReference type="InterPro" id="IPR003829">
    <property type="entry name" value="Pirin_N_dom"/>
</dbReference>
<evidence type="ECO:0000256" key="3">
    <source>
        <dbReference type="RuleBase" id="RU003457"/>
    </source>
</evidence>
<proteinExistence type="inferred from homology"/>
<organism evidence="7 8">
    <name type="scientific">Porphyridium purpureum</name>
    <name type="common">Red alga</name>
    <name type="synonym">Porphyridium cruentum</name>
    <dbReference type="NCBI Taxonomy" id="35688"/>
    <lineage>
        <taxon>Eukaryota</taxon>
        <taxon>Rhodophyta</taxon>
        <taxon>Bangiophyceae</taxon>
        <taxon>Porphyridiales</taxon>
        <taxon>Porphyridiaceae</taxon>
        <taxon>Porphyridium</taxon>
    </lineage>
</organism>
<dbReference type="PIRSF" id="PIRSF006232">
    <property type="entry name" value="Pirin"/>
    <property type="match status" value="1"/>
</dbReference>
<feature type="binding site" evidence="2">
    <location>
        <position position="110"/>
    </location>
    <ligand>
        <name>Fe cation</name>
        <dbReference type="ChEBI" id="CHEBI:24875"/>
    </ligand>
</feature>
<dbReference type="OrthoDB" id="198735at2759"/>
<dbReference type="PROSITE" id="PS51257">
    <property type="entry name" value="PROKAR_LIPOPROTEIN"/>
    <property type="match status" value="1"/>
</dbReference>
<feature type="binding site" evidence="2">
    <location>
        <position position="154"/>
    </location>
    <ligand>
        <name>Fe cation</name>
        <dbReference type="ChEBI" id="CHEBI:24875"/>
    </ligand>
</feature>
<keyword evidence="4" id="KW-0732">Signal</keyword>
<dbReference type="InterPro" id="IPR014710">
    <property type="entry name" value="RmlC-like_jellyroll"/>
</dbReference>
<evidence type="ECO:0000259" key="6">
    <source>
        <dbReference type="Pfam" id="PF05726"/>
    </source>
</evidence>
<evidence type="ECO:0000313" key="8">
    <source>
        <dbReference type="Proteomes" id="UP000324585"/>
    </source>
</evidence>